<evidence type="ECO:0000256" key="2">
    <source>
        <dbReference type="SAM" id="Phobius"/>
    </source>
</evidence>
<comment type="caution">
    <text evidence="3">The sequence shown here is derived from an EMBL/GenBank/DDBJ whole genome shotgun (WGS) entry which is preliminary data.</text>
</comment>
<dbReference type="EMBL" id="BDSP01000053">
    <property type="protein sequence ID" value="GAX12662.1"/>
    <property type="molecule type" value="Genomic_DNA"/>
</dbReference>
<accession>A0A1Z5JFJ5</accession>
<sequence>MGGVITRCCEPCRPRNVVRYCATCNIPDAEFRGICAWPHGCCFSFMSIMSAFGGVYFNVYTLGSCFMQRIHIINPVTGDPIPGSERGYGFYSRETDYGLVSDYKSCSYYAEDEKAEIIDAWVNASKFFTWLSMFLGTVAFFIVFSTCMCAYSQSMFARWLMWAYLIASICMGLSFLVFGSEFCQENKCDVAQGSGYALTTFMFWLSSANTIKSFGGAAPEGPSRDNGERRPWFKRKKDPNQIITDEQQDLADLYYEGEHDKYPIPEVTQDGRKRYSYFAALADDRDGRIRREDDSDSDDDDDEDEDDDSEGEEGRERQQMVQPQSGYYDQQGYGQPGYYDQGYYDEQGNYVQNYDANNQQQGNDPNYHYSQGNGQANYVSNDYEQGRDDPNRANVGAPAAQEGTGYEALQGKRPQVGDPDGPSIT</sequence>
<dbReference type="Proteomes" id="UP000198406">
    <property type="component" value="Unassembled WGS sequence"/>
</dbReference>
<organism evidence="3 4">
    <name type="scientific">Fistulifera solaris</name>
    <name type="common">Oleaginous diatom</name>
    <dbReference type="NCBI Taxonomy" id="1519565"/>
    <lineage>
        <taxon>Eukaryota</taxon>
        <taxon>Sar</taxon>
        <taxon>Stramenopiles</taxon>
        <taxon>Ochrophyta</taxon>
        <taxon>Bacillariophyta</taxon>
        <taxon>Bacillariophyceae</taxon>
        <taxon>Bacillariophycidae</taxon>
        <taxon>Naviculales</taxon>
        <taxon>Naviculaceae</taxon>
        <taxon>Fistulifera</taxon>
    </lineage>
</organism>
<proteinExistence type="predicted"/>
<feature type="compositionally biased region" description="Acidic residues" evidence="1">
    <location>
        <begin position="294"/>
        <end position="311"/>
    </location>
</feature>
<feature type="transmembrane region" description="Helical" evidence="2">
    <location>
        <begin position="159"/>
        <end position="178"/>
    </location>
</feature>
<feature type="transmembrane region" description="Helical" evidence="2">
    <location>
        <begin position="127"/>
        <end position="147"/>
    </location>
</feature>
<feature type="compositionally biased region" description="Basic and acidic residues" evidence="1">
    <location>
        <begin position="222"/>
        <end position="231"/>
    </location>
</feature>
<name>A0A1Z5JFJ5_FISSO</name>
<keyword evidence="2" id="KW-0812">Transmembrane</keyword>
<dbReference type="InParanoid" id="A0A1Z5JFJ5"/>
<feature type="region of interest" description="Disordered" evidence="1">
    <location>
        <begin position="286"/>
        <end position="425"/>
    </location>
</feature>
<dbReference type="OrthoDB" id="52614at2759"/>
<keyword evidence="4" id="KW-1185">Reference proteome</keyword>
<protein>
    <submittedName>
        <fullName evidence="3">Uncharacterized protein</fullName>
    </submittedName>
</protein>
<feature type="compositionally biased region" description="Low complexity" evidence="1">
    <location>
        <begin position="322"/>
        <end position="348"/>
    </location>
</feature>
<feature type="region of interest" description="Disordered" evidence="1">
    <location>
        <begin position="215"/>
        <end position="241"/>
    </location>
</feature>
<keyword evidence="2" id="KW-1133">Transmembrane helix</keyword>
<evidence type="ECO:0000256" key="1">
    <source>
        <dbReference type="SAM" id="MobiDB-lite"/>
    </source>
</evidence>
<evidence type="ECO:0000313" key="4">
    <source>
        <dbReference type="Proteomes" id="UP000198406"/>
    </source>
</evidence>
<feature type="compositionally biased region" description="Polar residues" evidence="1">
    <location>
        <begin position="349"/>
        <end position="383"/>
    </location>
</feature>
<keyword evidence="2" id="KW-0472">Membrane</keyword>
<evidence type="ECO:0000313" key="3">
    <source>
        <dbReference type="EMBL" id="GAX12662.1"/>
    </source>
</evidence>
<reference evidence="3 4" key="1">
    <citation type="journal article" date="2015" name="Plant Cell">
        <title>Oil accumulation by the oleaginous diatom Fistulifera solaris as revealed by the genome and transcriptome.</title>
        <authorList>
            <person name="Tanaka T."/>
            <person name="Maeda Y."/>
            <person name="Veluchamy A."/>
            <person name="Tanaka M."/>
            <person name="Abida H."/>
            <person name="Marechal E."/>
            <person name="Bowler C."/>
            <person name="Muto M."/>
            <person name="Sunaga Y."/>
            <person name="Tanaka M."/>
            <person name="Yoshino T."/>
            <person name="Taniguchi T."/>
            <person name="Fukuda Y."/>
            <person name="Nemoto M."/>
            <person name="Matsumoto M."/>
            <person name="Wong P.S."/>
            <person name="Aburatani S."/>
            <person name="Fujibuchi W."/>
        </authorList>
    </citation>
    <scope>NUCLEOTIDE SEQUENCE [LARGE SCALE GENOMIC DNA]</scope>
    <source>
        <strain evidence="3 4">JPCC DA0580</strain>
    </source>
</reference>
<gene>
    <name evidence="3" type="ORF">FisN_13Lh133</name>
</gene>
<dbReference type="AlphaFoldDB" id="A0A1Z5JFJ5"/>